<keyword evidence="1" id="KW-0694">RNA-binding</keyword>
<dbReference type="GO" id="GO:0003723">
    <property type="term" value="F:RNA binding"/>
    <property type="evidence" value="ECO:0007669"/>
    <property type="project" value="UniProtKB-UniRule"/>
</dbReference>
<reference evidence="4 5" key="1">
    <citation type="submission" date="2020-08" db="EMBL/GenBank/DDBJ databases">
        <authorList>
            <person name="Hejnol A."/>
        </authorList>
    </citation>
    <scope>NUCLEOTIDE SEQUENCE [LARGE SCALE GENOMIC DNA]</scope>
</reference>
<evidence type="ECO:0000259" key="3">
    <source>
        <dbReference type="PROSITE" id="PS50102"/>
    </source>
</evidence>
<dbReference type="Proteomes" id="UP000549394">
    <property type="component" value="Unassembled WGS sequence"/>
</dbReference>
<dbReference type="InterPro" id="IPR012677">
    <property type="entry name" value="Nucleotide-bd_a/b_plait_sf"/>
</dbReference>
<dbReference type="AlphaFoldDB" id="A0A7I8W9L5"/>
<accession>A0A7I8W9L5</accession>
<organism evidence="4 5">
    <name type="scientific">Dimorphilus gyrociliatus</name>
    <dbReference type="NCBI Taxonomy" id="2664684"/>
    <lineage>
        <taxon>Eukaryota</taxon>
        <taxon>Metazoa</taxon>
        <taxon>Spiralia</taxon>
        <taxon>Lophotrochozoa</taxon>
        <taxon>Annelida</taxon>
        <taxon>Polychaeta</taxon>
        <taxon>Polychaeta incertae sedis</taxon>
        <taxon>Dinophilidae</taxon>
        <taxon>Dimorphilus</taxon>
    </lineage>
</organism>
<dbReference type="SUPFAM" id="SSF54928">
    <property type="entry name" value="RNA-binding domain, RBD"/>
    <property type="match status" value="1"/>
</dbReference>
<dbReference type="InterPro" id="IPR035979">
    <property type="entry name" value="RBD_domain_sf"/>
</dbReference>
<gene>
    <name evidence="4" type="ORF">DGYR_LOCUS12315</name>
</gene>
<feature type="region of interest" description="Disordered" evidence="2">
    <location>
        <begin position="83"/>
        <end position="103"/>
    </location>
</feature>
<dbReference type="InterPro" id="IPR050907">
    <property type="entry name" value="SRSF"/>
</dbReference>
<evidence type="ECO:0000313" key="4">
    <source>
        <dbReference type="EMBL" id="CAD5124832.1"/>
    </source>
</evidence>
<keyword evidence="5" id="KW-1185">Reference proteome</keyword>
<dbReference type="EMBL" id="CAJFCJ010000023">
    <property type="protein sequence ID" value="CAD5124832.1"/>
    <property type="molecule type" value="Genomic_DNA"/>
</dbReference>
<dbReference type="Pfam" id="PF00076">
    <property type="entry name" value="RRM_1"/>
    <property type="match status" value="1"/>
</dbReference>
<dbReference type="Gene3D" id="3.30.70.330">
    <property type="match status" value="1"/>
</dbReference>
<feature type="domain" description="RRM" evidence="3">
    <location>
        <begin position="11"/>
        <end position="86"/>
    </location>
</feature>
<evidence type="ECO:0000256" key="2">
    <source>
        <dbReference type="SAM" id="MobiDB-lite"/>
    </source>
</evidence>
<sequence length="103" mass="12042">MATYDKLRRGYRVFIGDIGNDISIFDLDNELKFLGLDNLRDMWIIRRPPGFAFLVYKKARDAEELVQKLDGKVLCGKRVRVEHAKPDGKRGPRRKRVKTHKKS</sequence>
<dbReference type="PANTHER" id="PTHR23147">
    <property type="entry name" value="SERINE/ARGININE RICH SPLICING FACTOR"/>
    <property type="match status" value="1"/>
</dbReference>
<dbReference type="PROSITE" id="PS50102">
    <property type="entry name" value="RRM"/>
    <property type="match status" value="1"/>
</dbReference>
<feature type="compositionally biased region" description="Basic residues" evidence="2">
    <location>
        <begin position="91"/>
        <end position="103"/>
    </location>
</feature>
<dbReference type="InterPro" id="IPR000504">
    <property type="entry name" value="RRM_dom"/>
</dbReference>
<proteinExistence type="predicted"/>
<protein>
    <submittedName>
        <fullName evidence="4">DgyrCDS13091</fullName>
    </submittedName>
</protein>
<evidence type="ECO:0000256" key="1">
    <source>
        <dbReference type="PROSITE-ProRule" id="PRU00176"/>
    </source>
</evidence>
<dbReference type="OrthoDB" id="5970at2759"/>
<evidence type="ECO:0000313" key="5">
    <source>
        <dbReference type="Proteomes" id="UP000549394"/>
    </source>
</evidence>
<name>A0A7I8W9L5_9ANNE</name>
<comment type="caution">
    <text evidence="4">The sequence shown here is derived from an EMBL/GenBank/DDBJ whole genome shotgun (WGS) entry which is preliminary data.</text>
</comment>
<dbReference type="SMART" id="SM00360">
    <property type="entry name" value="RRM"/>
    <property type="match status" value="1"/>
</dbReference>